<dbReference type="Proteomes" id="UP000032749">
    <property type="component" value="Chromosome"/>
</dbReference>
<dbReference type="AlphaFoldDB" id="R4YS97"/>
<accession>R4YS97</accession>
<dbReference type="HOGENOM" id="CLU_2789843_0_0_6"/>
<organism evidence="1 2">
    <name type="scientific">Oleispira antarctica RB-8</name>
    <dbReference type="NCBI Taxonomy" id="698738"/>
    <lineage>
        <taxon>Bacteria</taxon>
        <taxon>Pseudomonadati</taxon>
        <taxon>Pseudomonadota</taxon>
        <taxon>Gammaproteobacteria</taxon>
        <taxon>Oceanospirillales</taxon>
        <taxon>Oceanospirillaceae</taxon>
        <taxon>Oleispira</taxon>
    </lineage>
</organism>
<name>R4YS97_OLEAN</name>
<protein>
    <submittedName>
        <fullName evidence="1">Uncharacterized protein</fullName>
    </submittedName>
</protein>
<keyword evidence="2" id="KW-1185">Reference proteome</keyword>
<dbReference type="EMBL" id="FO203512">
    <property type="protein sequence ID" value="CCK74954.1"/>
    <property type="molecule type" value="Genomic_DNA"/>
</dbReference>
<evidence type="ECO:0000313" key="1">
    <source>
        <dbReference type="EMBL" id="CCK74954.1"/>
    </source>
</evidence>
<evidence type="ECO:0000313" key="2">
    <source>
        <dbReference type="Proteomes" id="UP000032749"/>
    </source>
</evidence>
<proteinExistence type="predicted"/>
<gene>
    <name evidence="1" type="ORF">OLEAN_C07780</name>
</gene>
<sequence length="68" mass="7604">MAFVHPIDKMLKLAAGKSTKHANLIAWYERIGQREAVQRGLLFTEANSPEVQMEIFVNAVVGLGELHK</sequence>
<dbReference type="KEGG" id="oai:OLEAN_C07780"/>
<reference evidence="1 2" key="1">
    <citation type="journal article" date="2013" name="Nat. Commun.">
        <title>Genome sequence and functional genomic analysis of the oil-degrading bacterium Oleispira antarctica.</title>
        <authorList>
            <person name="Kube M."/>
            <person name="Chernikova T.N."/>
            <person name="Al-Ramahi Y."/>
            <person name="Beloqui A."/>
            <person name="Lopez-Cortez N."/>
            <person name="Guazzaroni M.E."/>
            <person name="Heipieper H.J."/>
            <person name="Klages S."/>
            <person name="Kotsyurbenko O.R."/>
            <person name="Langer I."/>
            <person name="Nechitaylo T.Y."/>
            <person name="Lunsdorf H."/>
            <person name="Fernandez M."/>
            <person name="Juarez S."/>
            <person name="Ciordia S."/>
            <person name="Singer A."/>
            <person name="Kagan O."/>
            <person name="Egorova O."/>
            <person name="Petit P.A."/>
            <person name="Stogios P."/>
            <person name="Kim Y."/>
            <person name="Tchigvintsev A."/>
            <person name="Flick R."/>
            <person name="Denaro R."/>
            <person name="Genovese M."/>
            <person name="Albar J.P."/>
            <person name="Reva O.N."/>
            <person name="Martinez-Gomariz M."/>
            <person name="Tran H."/>
            <person name="Ferrer M."/>
            <person name="Savchenko A."/>
            <person name="Yakunin A.F."/>
            <person name="Yakimov M.M."/>
            <person name="Golyshina O.V."/>
            <person name="Reinhardt R."/>
            <person name="Golyshin P.N."/>
        </authorList>
    </citation>
    <scope>NUCLEOTIDE SEQUENCE [LARGE SCALE GENOMIC DNA]</scope>
</reference>